<dbReference type="AlphaFoldDB" id="A0A2W4TWA8"/>
<sequence length="242" mass="26776">MQQTPDFRRIGQAIANAPPLELSIDAAQALQMVGLMQMALRHPGIEEALKAAGTSIVNQIGGGLAQLDSEVAALVNAGWSADHDATSDEMDAAVAGDFNVAEVNNAYTLYELEEDGSQVEQALLSFSRPQDWGDPERWHYAECTIRFDTPGSDGLITRYINHCHVWREVAQHPVDTFKGISSALFMVAMPGTPRELCDRSHLSLDDFWLEKWGKQPPYFEPDEPDEFTMGYSGDAFEFCFDG</sequence>
<reference evidence="2" key="1">
    <citation type="submission" date="2018-04" db="EMBL/GenBank/DDBJ databases">
        <authorList>
            <person name="Cornet L."/>
        </authorList>
    </citation>
    <scope>NUCLEOTIDE SEQUENCE [LARGE SCALE GENOMIC DNA]</scope>
</reference>
<comment type="caution">
    <text evidence="1">The sequence shown here is derived from an EMBL/GenBank/DDBJ whole genome shotgun (WGS) entry which is preliminary data.</text>
</comment>
<reference evidence="1 2" key="2">
    <citation type="submission" date="2018-06" db="EMBL/GenBank/DDBJ databases">
        <title>Metagenomic assembly of (sub)arctic Cyanobacteria and their associated microbiome from non-axenic cultures.</title>
        <authorList>
            <person name="Baurain D."/>
        </authorList>
    </citation>
    <scope>NUCLEOTIDE SEQUENCE [LARGE SCALE GENOMIC DNA]</scope>
    <source>
        <strain evidence="1">ULC129bin1</strain>
    </source>
</reference>
<name>A0A2W4TWA8_9CYAN</name>
<dbReference type="EMBL" id="QBMC01000132">
    <property type="protein sequence ID" value="PZO13153.1"/>
    <property type="molecule type" value="Genomic_DNA"/>
</dbReference>
<protein>
    <submittedName>
        <fullName evidence="1">Uncharacterized protein</fullName>
    </submittedName>
</protein>
<evidence type="ECO:0000313" key="2">
    <source>
        <dbReference type="Proteomes" id="UP000249354"/>
    </source>
</evidence>
<evidence type="ECO:0000313" key="1">
    <source>
        <dbReference type="EMBL" id="PZO13153.1"/>
    </source>
</evidence>
<gene>
    <name evidence="1" type="ORF">DCF25_16525</name>
</gene>
<organism evidence="1 2">
    <name type="scientific">Leptolyngbya foveolarum</name>
    <dbReference type="NCBI Taxonomy" id="47253"/>
    <lineage>
        <taxon>Bacteria</taxon>
        <taxon>Bacillati</taxon>
        <taxon>Cyanobacteriota</taxon>
        <taxon>Cyanophyceae</taxon>
        <taxon>Leptolyngbyales</taxon>
        <taxon>Leptolyngbyaceae</taxon>
        <taxon>Leptolyngbya group</taxon>
        <taxon>Leptolyngbya</taxon>
    </lineage>
</organism>
<accession>A0A2W4TWA8</accession>
<proteinExistence type="predicted"/>
<dbReference type="Proteomes" id="UP000249354">
    <property type="component" value="Unassembled WGS sequence"/>
</dbReference>